<organism evidence="7">
    <name type="scientific">marine sediment metagenome</name>
    <dbReference type="NCBI Taxonomy" id="412755"/>
    <lineage>
        <taxon>unclassified sequences</taxon>
        <taxon>metagenomes</taxon>
        <taxon>ecological metagenomes</taxon>
    </lineage>
</organism>
<keyword evidence="3" id="KW-0479">Metal-binding</keyword>
<evidence type="ECO:0000256" key="4">
    <source>
        <dbReference type="ARBA" id="ARBA00023235"/>
    </source>
</evidence>
<proteinExistence type="predicted"/>
<dbReference type="PROSITE" id="PS51332">
    <property type="entry name" value="B12_BINDING"/>
    <property type="match status" value="1"/>
</dbReference>
<dbReference type="GO" id="GO:0031419">
    <property type="term" value="F:cobalamin binding"/>
    <property type="evidence" value="ECO:0007669"/>
    <property type="project" value="UniProtKB-KW"/>
</dbReference>
<dbReference type="Pfam" id="PF02310">
    <property type="entry name" value="B12-binding"/>
    <property type="match status" value="1"/>
</dbReference>
<evidence type="ECO:0000256" key="5">
    <source>
        <dbReference type="ARBA" id="ARBA00023285"/>
    </source>
</evidence>
<dbReference type="AlphaFoldDB" id="X1LZA2"/>
<name>X1LZA2_9ZZZZ</name>
<keyword evidence="5" id="KW-0170">Cobalt</keyword>
<keyword evidence="4" id="KW-0413">Isomerase</keyword>
<dbReference type="InterPro" id="IPR006159">
    <property type="entry name" value="Acid_CoA_mut_C"/>
</dbReference>
<evidence type="ECO:0000256" key="1">
    <source>
        <dbReference type="ARBA" id="ARBA00001922"/>
    </source>
</evidence>
<gene>
    <name evidence="7" type="ORF">S06H3_17931</name>
</gene>
<reference evidence="7" key="1">
    <citation type="journal article" date="2014" name="Front. Microbiol.">
        <title>High frequency of phylogenetically diverse reductive dehalogenase-homologous genes in deep subseafloor sedimentary metagenomes.</title>
        <authorList>
            <person name="Kawai M."/>
            <person name="Futagami T."/>
            <person name="Toyoda A."/>
            <person name="Takaki Y."/>
            <person name="Nishi S."/>
            <person name="Hori S."/>
            <person name="Arai W."/>
            <person name="Tsubouchi T."/>
            <person name="Morono Y."/>
            <person name="Uchiyama I."/>
            <person name="Ito T."/>
            <person name="Fujiyama A."/>
            <person name="Inagaki F."/>
            <person name="Takami H."/>
        </authorList>
    </citation>
    <scope>NUCLEOTIDE SEQUENCE</scope>
    <source>
        <strain evidence="7">Expedition CK06-06</strain>
    </source>
</reference>
<sequence length="136" mass="14991">MQKKRILIGTLGVDQHEVGSRVVSRILRDAGMEVIYIGRFNTPKSIIKTTIEESVNVIGLSCYSWEYLSYVPELIDLLKKEGIDIPVVVGGGIFTKSDELKLKEIGVQAVFGPGTSSDRIVQGIEQVIQKVSNETI</sequence>
<dbReference type="EMBL" id="BARV01009014">
    <property type="protein sequence ID" value="GAI11131.1"/>
    <property type="molecule type" value="Genomic_DNA"/>
</dbReference>
<dbReference type="GO" id="GO:0016853">
    <property type="term" value="F:isomerase activity"/>
    <property type="evidence" value="ECO:0007669"/>
    <property type="project" value="UniProtKB-KW"/>
</dbReference>
<evidence type="ECO:0000256" key="2">
    <source>
        <dbReference type="ARBA" id="ARBA00022628"/>
    </source>
</evidence>
<evidence type="ECO:0000259" key="6">
    <source>
        <dbReference type="PROSITE" id="PS51332"/>
    </source>
</evidence>
<dbReference type="GO" id="GO:0046872">
    <property type="term" value="F:metal ion binding"/>
    <property type="evidence" value="ECO:0007669"/>
    <property type="project" value="UniProtKB-KW"/>
</dbReference>
<evidence type="ECO:0000256" key="3">
    <source>
        <dbReference type="ARBA" id="ARBA00022723"/>
    </source>
</evidence>
<comment type="caution">
    <text evidence="7">The sequence shown here is derived from an EMBL/GenBank/DDBJ whole genome shotgun (WGS) entry which is preliminary data.</text>
</comment>
<evidence type="ECO:0000313" key="7">
    <source>
        <dbReference type="EMBL" id="GAI11131.1"/>
    </source>
</evidence>
<dbReference type="Gene3D" id="3.40.50.280">
    <property type="entry name" value="Cobalamin-binding domain"/>
    <property type="match status" value="1"/>
</dbReference>
<accession>X1LZA2</accession>
<keyword evidence="2" id="KW-0846">Cobalamin</keyword>
<dbReference type="PANTHER" id="PTHR48101:SF1">
    <property type="entry name" value="METHYLMALONYL-COA MUTASE, LARGE SUBUNIT"/>
    <property type="match status" value="1"/>
</dbReference>
<dbReference type="NCBIfam" id="TIGR00640">
    <property type="entry name" value="acid_CoA_mut_C"/>
    <property type="match status" value="1"/>
</dbReference>
<comment type="cofactor">
    <cofactor evidence="1">
        <name>adenosylcob(III)alamin</name>
        <dbReference type="ChEBI" id="CHEBI:18408"/>
    </cofactor>
</comment>
<dbReference type="SUPFAM" id="SSF52242">
    <property type="entry name" value="Cobalamin (vitamin B12)-binding domain"/>
    <property type="match status" value="1"/>
</dbReference>
<dbReference type="PANTHER" id="PTHR48101">
    <property type="entry name" value="METHYLMALONYL-COA MUTASE, MITOCHONDRIAL-RELATED"/>
    <property type="match status" value="1"/>
</dbReference>
<feature type="domain" description="B12-binding" evidence="6">
    <location>
        <begin position="3"/>
        <end position="134"/>
    </location>
</feature>
<dbReference type="InterPro" id="IPR006158">
    <property type="entry name" value="Cobalamin-bd"/>
</dbReference>
<dbReference type="InterPro" id="IPR036724">
    <property type="entry name" value="Cobalamin-bd_sf"/>
</dbReference>
<protein>
    <recommendedName>
        <fullName evidence="6">B12-binding domain-containing protein</fullName>
    </recommendedName>
</protein>